<keyword evidence="8" id="KW-1185">Reference proteome</keyword>
<protein>
    <recommendedName>
        <fullName evidence="9">Neocarzinostatin</fullName>
    </recommendedName>
</protein>
<keyword evidence="3" id="KW-0044">Antibiotic</keyword>
<gene>
    <name evidence="7" type="ORF">A4R43_37130</name>
</gene>
<dbReference type="Proteomes" id="UP000250434">
    <property type="component" value="Chromosome"/>
</dbReference>
<dbReference type="InterPro" id="IPR027273">
    <property type="entry name" value="Neocarzinostatin-like"/>
</dbReference>
<dbReference type="GO" id="GO:0003677">
    <property type="term" value="F:DNA binding"/>
    <property type="evidence" value="ECO:0007669"/>
    <property type="project" value="UniProtKB-KW"/>
</dbReference>
<keyword evidence="2" id="KW-0929">Antimicrobial</keyword>
<evidence type="ECO:0000256" key="4">
    <source>
        <dbReference type="ARBA" id="ARBA00023125"/>
    </source>
</evidence>
<dbReference type="NCBIfam" id="NF040680">
    <property type="entry name" value="chromo_anti"/>
    <property type="match status" value="1"/>
</dbReference>
<feature type="chain" id="PRO_5017037800" description="Neocarzinostatin" evidence="6">
    <location>
        <begin position="30"/>
        <end position="139"/>
    </location>
</feature>
<keyword evidence="4" id="KW-0238">DNA-binding</keyword>
<dbReference type="SUPFAM" id="SSF49319">
    <property type="entry name" value="Actinoxanthin-like"/>
    <property type="match status" value="1"/>
</dbReference>
<keyword evidence="5" id="KW-1015">Disulfide bond</keyword>
<sequence length="139" mass="12992">MQKKLIAKTAAAFALAGGLTLASQAGASAAGTVSVTPATGLTTGATVTVSATGLTANLEHFVGLCGIIGGEYACDAAGVVSVTTNGSGAASTPLTVKKSFTGTVGGGGTAAVDCGTVQCVIGVYNADGSAGASTNVSFA</sequence>
<evidence type="ECO:0000313" key="8">
    <source>
        <dbReference type="Proteomes" id="UP000250434"/>
    </source>
</evidence>
<dbReference type="Gene3D" id="2.60.40.230">
    <property type="entry name" value="Neocarzinostatin-like"/>
    <property type="match status" value="1"/>
</dbReference>
<dbReference type="KEGG" id="aab:A4R43_37130"/>
<evidence type="ECO:0000313" key="7">
    <source>
        <dbReference type="EMBL" id="AXB47386.1"/>
    </source>
</evidence>
<comment type="similarity">
    <text evidence="1">Belongs to the neocarzinostatin family.</text>
</comment>
<evidence type="ECO:0000256" key="5">
    <source>
        <dbReference type="ARBA" id="ARBA00023157"/>
    </source>
</evidence>
<dbReference type="InterPro" id="IPR002186">
    <property type="entry name" value="Neocarzinostatin_fam"/>
</dbReference>
<evidence type="ECO:0000256" key="6">
    <source>
        <dbReference type="SAM" id="SignalP"/>
    </source>
</evidence>
<feature type="signal peptide" evidence="6">
    <location>
        <begin position="1"/>
        <end position="29"/>
    </location>
</feature>
<evidence type="ECO:0008006" key="9">
    <source>
        <dbReference type="Google" id="ProtNLM"/>
    </source>
</evidence>
<organism evidence="7 8">
    <name type="scientific">Amycolatopsis albispora</name>
    <dbReference type="NCBI Taxonomy" id="1804986"/>
    <lineage>
        <taxon>Bacteria</taxon>
        <taxon>Bacillati</taxon>
        <taxon>Actinomycetota</taxon>
        <taxon>Actinomycetes</taxon>
        <taxon>Pseudonocardiales</taxon>
        <taxon>Pseudonocardiaceae</taxon>
        <taxon>Amycolatopsis</taxon>
    </lineage>
</organism>
<dbReference type="GO" id="GO:0042742">
    <property type="term" value="P:defense response to bacterium"/>
    <property type="evidence" value="ECO:0007669"/>
    <property type="project" value="UniProtKB-KW"/>
</dbReference>
<dbReference type="Pfam" id="PF00960">
    <property type="entry name" value="Neocarzinostat"/>
    <property type="match status" value="1"/>
</dbReference>
<reference evidence="7 8" key="1">
    <citation type="submission" date="2016-04" db="EMBL/GenBank/DDBJ databases">
        <title>Complete genome sequence and analysis of deep-sea sediment isolate, Amycolatopsis sp. WP1.</title>
        <authorList>
            <person name="Wang H."/>
            <person name="Chen S."/>
            <person name="Wu Q."/>
        </authorList>
    </citation>
    <scope>NUCLEOTIDE SEQUENCE [LARGE SCALE GENOMIC DNA]</scope>
    <source>
        <strain evidence="7 8">WP1</strain>
    </source>
</reference>
<name>A0A344LH62_9PSEU</name>
<dbReference type="AlphaFoldDB" id="A0A344LH62"/>
<dbReference type="EMBL" id="CP015163">
    <property type="protein sequence ID" value="AXB47386.1"/>
    <property type="molecule type" value="Genomic_DNA"/>
</dbReference>
<evidence type="ECO:0000256" key="1">
    <source>
        <dbReference type="ARBA" id="ARBA00010648"/>
    </source>
</evidence>
<evidence type="ECO:0000256" key="3">
    <source>
        <dbReference type="ARBA" id="ARBA00023022"/>
    </source>
</evidence>
<evidence type="ECO:0000256" key="2">
    <source>
        <dbReference type="ARBA" id="ARBA00022529"/>
    </source>
</evidence>
<dbReference type="PRINTS" id="PR01885">
    <property type="entry name" value="MACROMOMYCIN"/>
</dbReference>
<keyword evidence="6" id="KW-0732">Signal</keyword>
<accession>A0A344LH62</accession>
<proteinExistence type="inferred from homology"/>